<sequence length="139" mass="16146">MEEGDSIDENKIIDIYKYQSINNNLHGLCEVSHECKCAGNEYAENFGLYSYIKMIFIKDNLYPMVDLVHGILTSKVTNFNVWNIKVEIYDNDTSFLQVSPYNQDTAKLKMPKQRCLNYLSFGEGFKVRIAVETYRKCTT</sequence>
<protein>
    <submittedName>
        <fullName evidence="1">Diacylglycerol kinase</fullName>
    </submittedName>
</protein>
<dbReference type="GeneID" id="92366500"/>
<organism evidence="1 2">
    <name type="scientific">Cryptosporidium andersoni</name>
    <dbReference type="NCBI Taxonomy" id="117008"/>
    <lineage>
        <taxon>Eukaryota</taxon>
        <taxon>Sar</taxon>
        <taxon>Alveolata</taxon>
        <taxon>Apicomplexa</taxon>
        <taxon>Conoidasida</taxon>
        <taxon>Coccidia</taxon>
        <taxon>Eucoccidiorida</taxon>
        <taxon>Eimeriorina</taxon>
        <taxon>Cryptosporidiidae</taxon>
        <taxon>Cryptosporidium</taxon>
    </lineage>
</organism>
<dbReference type="GO" id="GO:0016301">
    <property type="term" value="F:kinase activity"/>
    <property type="evidence" value="ECO:0007669"/>
    <property type="project" value="UniProtKB-KW"/>
</dbReference>
<dbReference type="VEuPathDB" id="CryptoDB:cand_023160"/>
<keyword evidence="1" id="KW-0808">Transferase</keyword>
<accession>A0A1J4MVR2</accession>
<evidence type="ECO:0000313" key="1">
    <source>
        <dbReference type="EMBL" id="OII76973.1"/>
    </source>
</evidence>
<keyword evidence="2" id="KW-1185">Reference proteome</keyword>
<gene>
    <name evidence="1" type="ORF">cand_023160</name>
</gene>
<keyword evidence="1" id="KW-0418">Kinase</keyword>
<dbReference type="OrthoDB" id="242257at2759"/>
<dbReference type="EMBL" id="LRBS01000048">
    <property type="protein sequence ID" value="OII76973.1"/>
    <property type="molecule type" value="Genomic_DNA"/>
</dbReference>
<evidence type="ECO:0000313" key="2">
    <source>
        <dbReference type="Proteomes" id="UP000186804"/>
    </source>
</evidence>
<dbReference type="Proteomes" id="UP000186804">
    <property type="component" value="Unassembled WGS sequence"/>
</dbReference>
<proteinExistence type="predicted"/>
<comment type="caution">
    <text evidence="1">The sequence shown here is derived from an EMBL/GenBank/DDBJ whole genome shotgun (WGS) entry which is preliminary data.</text>
</comment>
<dbReference type="RefSeq" id="XP_067068819.1">
    <property type="nucleotide sequence ID" value="XM_067212546.1"/>
</dbReference>
<reference evidence="1 2" key="1">
    <citation type="submission" date="2016-10" db="EMBL/GenBank/DDBJ databases">
        <title>Reductive evolution of mitochondrial metabolism and differential evolution of invasion-related proteins in Cryptosporidium.</title>
        <authorList>
            <person name="Liu S."/>
            <person name="Roellig D.M."/>
            <person name="Guo Y."/>
            <person name="Li N."/>
            <person name="Frace M.A."/>
            <person name="Tang K."/>
            <person name="Zhang L."/>
            <person name="Feng Y."/>
            <person name="Xiao L."/>
        </authorList>
    </citation>
    <scope>NUCLEOTIDE SEQUENCE [LARGE SCALE GENOMIC DNA]</scope>
    <source>
        <strain evidence="1">30847</strain>
    </source>
</reference>
<name>A0A1J4MVR2_9CRYT</name>
<dbReference type="AlphaFoldDB" id="A0A1J4MVR2"/>